<dbReference type="AlphaFoldDB" id="A0A0G1XLU0"/>
<evidence type="ECO:0000313" key="3">
    <source>
        <dbReference type="Proteomes" id="UP000034054"/>
    </source>
</evidence>
<accession>A0A0G1XLU0</accession>
<proteinExistence type="predicted"/>
<protein>
    <submittedName>
        <fullName evidence="2">Uncharacterized protein</fullName>
    </submittedName>
</protein>
<reference evidence="2 3" key="1">
    <citation type="journal article" date="2015" name="Nature">
        <title>rRNA introns, odd ribosomes, and small enigmatic genomes across a large radiation of phyla.</title>
        <authorList>
            <person name="Brown C.T."/>
            <person name="Hug L.A."/>
            <person name="Thomas B.C."/>
            <person name="Sharon I."/>
            <person name="Castelle C.J."/>
            <person name="Singh A."/>
            <person name="Wilkins M.J."/>
            <person name="Williams K.H."/>
            <person name="Banfield J.F."/>
        </authorList>
    </citation>
    <scope>NUCLEOTIDE SEQUENCE [LARGE SCALE GENOMIC DNA]</scope>
</reference>
<dbReference type="Proteomes" id="UP000034054">
    <property type="component" value="Unassembled WGS sequence"/>
</dbReference>
<comment type="caution">
    <text evidence="2">The sequence shown here is derived from an EMBL/GenBank/DDBJ whole genome shotgun (WGS) entry which is preliminary data.</text>
</comment>
<name>A0A0G1XLU0_9BACT</name>
<gene>
    <name evidence="2" type="ORF">UY76_C0035G0002</name>
</gene>
<evidence type="ECO:0000313" key="2">
    <source>
        <dbReference type="EMBL" id="KKW32238.1"/>
    </source>
</evidence>
<dbReference type="EMBL" id="LCRH01000035">
    <property type="protein sequence ID" value="KKW32238.1"/>
    <property type="molecule type" value="Genomic_DNA"/>
</dbReference>
<feature type="compositionally biased region" description="Basic and acidic residues" evidence="1">
    <location>
        <begin position="126"/>
        <end position="139"/>
    </location>
</feature>
<organism evidence="2 3">
    <name type="scientific">Candidatus Uhrbacteria bacterium GW2011_GWA2_52_8d</name>
    <dbReference type="NCBI Taxonomy" id="1618979"/>
    <lineage>
        <taxon>Bacteria</taxon>
        <taxon>Candidatus Uhriibacteriota</taxon>
    </lineage>
</organism>
<evidence type="ECO:0000256" key="1">
    <source>
        <dbReference type="SAM" id="MobiDB-lite"/>
    </source>
</evidence>
<feature type="region of interest" description="Disordered" evidence="1">
    <location>
        <begin position="115"/>
        <end position="139"/>
    </location>
</feature>
<sequence length="139" mass="16154">MFTDLSSELWNEGLKLVSFCPVCETRYNPMEARLLGKQGETHFLHVRCRKCQHSILALVLVNQVGVSSVGLLTDLSYEDVIRVKVARRISVDDVIDVHQMFETVHWERELGRASQDQVHHVRQSRARQEKKEQKNRATR</sequence>